<evidence type="ECO:0000313" key="5">
    <source>
        <dbReference type="Proteomes" id="UP000245771"/>
    </source>
</evidence>
<evidence type="ECO:0000256" key="2">
    <source>
        <dbReference type="SAM" id="Phobius"/>
    </source>
</evidence>
<protein>
    <recommendedName>
        <fullName evidence="6">Mid2 domain-containing protein</fullName>
    </recommendedName>
</protein>
<dbReference type="AlphaFoldDB" id="A0A316VHK4"/>
<feature type="transmembrane region" description="Helical" evidence="2">
    <location>
        <begin position="201"/>
        <end position="229"/>
    </location>
</feature>
<dbReference type="GeneID" id="37019523"/>
<evidence type="ECO:0000313" key="4">
    <source>
        <dbReference type="EMBL" id="PWN35823.1"/>
    </source>
</evidence>
<organism evidence="4 5">
    <name type="scientific">Meira miltonrushii</name>
    <dbReference type="NCBI Taxonomy" id="1280837"/>
    <lineage>
        <taxon>Eukaryota</taxon>
        <taxon>Fungi</taxon>
        <taxon>Dikarya</taxon>
        <taxon>Basidiomycota</taxon>
        <taxon>Ustilaginomycotina</taxon>
        <taxon>Exobasidiomycetes</taxon>
        <taxon>Exobasidiales</taxon>
        <taxon>Brachybasidiaceae</taxon>
        <taxon>Meira</taxon>
    </lineage>
</organism>
<keyword evidence="5" id="KW-1185">Reference proteome</keyword>
<feature type="region of interest" description="Disordered" evidence="1">
    <location>
        <begin position="310"/>
        <end position="337"/>
    </location>
</feature>
<feature type="compositionally biased region" description="Basic and acidic residues" evidence="1">
    <location>
        <begin position="262"/>
        <end position="271"/>
    </location>
</feature>
<keyword evidence="2" id="KW-0472">Membrane</keyword>
<dbReference type="InParanoid" id="A0A316VHK4"/>
<dbReference type="Proteomes" id="UP000245771">
    <property type="component" value="Unassembled WGS sequence"/>
</dbReference>
<sequence>MIKLHAWSTLLVCMLSFLARLAAAFQIDYDYSTCNALIVSTQVSPQELNSTNGMVLQFTQSRNLSDPALFNTTIAWTDFVPYETFAISSLLPATQIGNKYYSTNISMTDAMNASWVGSGYDQEFHTIMWLYVQPPNTTAVSARTSYGGPGNPFVPTSDAHPACTAFYTVNGTRTDYNPNLLNSDNDDESDSGDGLSKPAKIGLIIGCIVLTLLLLALVAILAFVFISAVRHMVKSWLRRRKRELENFGRRPDEENQNTTPEHLSDDDVIKGKKRDEDTITEENASFGGLFHGLNGIGTQFGSRMQDVDTITPTQLPARVRNPEDEAPPPTYTEANKL</sequence>
<accession>A0A316VHK4</accession>
<proteinExistence type="predicted"/>
<keyword evidence="2" id="KW-0812">Transmembrane</keyword>
<reference evidence="4 5" key="1">
    <citation type="journal article" date="2018" name="Mol. Biol. Evol.">
        <title>Broad Genomic Sampling Reveals a Smut Pathogenic Ancestry of the Fungal Clade Ustilaginomycotina.</title>
        <authorList>
            <person name="Kijpornyongpan T."/>
            <person name="Mondo S.J."/>
            <person name="Barry K."/>
            <person name="Sandor L."/>
            <person name="Lee J."/>
            <person name="Lipzen A."/>
            <person name="Pangilinan J."/>
            <person name="LaButti K."/>
            <person name="Hainaut M."/>
            <person name="Henrissat B."/>
            <person name="Grigoriev I.V."/>
            <person name="Spatafora J.W."/>
            <person name="Aime M.C."/>
        </authorList>
    </citation>
    <scope>NUCLEOTIDE SEQUENCE [LARGE SCALE GENOMIC DNA]</scope>
    <source>
        <strain evidence="4 5">MCA 3882</strain>
    </source>
</reference>
<name>A0A316VHK4_9BASI</name>
<feature type="region of interest" description="Disordered" evidence="1">
    <location>
        <begin position="248"/>
        <end position="271"/>
    </location>
</feature>
<evidence type="ECO:0008006" key="6">
    <source>
        <dbReference type="Google" id="ProtNLM"/>
    </source>
</evidence>
<evidence type="ECO:0000256" key="1">
    <source>
        <dbReference type="SAM" id="MobiDB-lite"/>
    </source>
</evidence>
<evidence type="ECO:0000256" key="3">
    <source>
        <dbReference type="SAM" id="SignalP"/>
    </source>
</evidence>
<gene>
    <name evidence="4" type="ORF">FA14DRAFT_155235</name>
</gene>
<dbReference type="EMBL" id="KZ819603">
    <property type="protein sequence ID" value="PWN35823.1"/>
    <property type="molecule type" value="Genomic_DNA"/>
</dbReference>
<keyword evidence="2" id="KW-1133">Transmembrane helix</keyword>
<keyword evidence="3" id="KW-0732">Signal</keyword>
<dbReference type="RefSeq" id="XP_025356125.1">
    <property type="nucleotide sequence ID" value="XM_025497742.1"/>
</dbReference>
<feature type="signal peptide" evidence="3">
    <location>
        <begin position="1"/>
        <end position="24"/>
    </location>
</feature>
<feature type="chain" id="PRO_5016388179" description="Mid2 domain-containing protein" evidence="3">
    <location>
        <begin position="25"/>
        <end position="337"/>
    </location>
</feature>